<evidence type="ECO:0000259" key="4">
    <source>
        <dbReference type="Pfam" id="PF19272"/>
    </source>
</evidence>
<keyword evidence="2" id="KW-0325">Glycoprotein</keyword>
<evidence type="ECO:0000256" key="2">
    <source>
        <dbReference type="ARBA" id="ARBA00023180"/>
    </source>
</evidence>
<keyword evidence="1" id="KW-0378">Hydrolase</keyword>
<evidence type="ECO:0000256" key="1">
    <source>
        <dbReference type="ARBA" id="ARBA00022801"/>
    </source>
</evidence>
<name>A0A8K0CVM0_IGNLU</name>
<dbReference type="InterPro" id="IPR045473">
    <property type="entry name" value="ASM_C"/>
</dbReference>
<dbReference type="GO" id="GO:0006685">
    <property type="term" value="P:sphingomyelin catabolic process"/>
    <property type="evidence" value="ECO:0007669"/>
    <property type="project" value="TreeGrafter"/>
</dbReference>
<feature type="domain" description="Sphingomyelin phosphodiesterase C-terminal" evidence="4">
    <location>
        <begin position="149"/>
        <end position="257"/>
    </location>
</feature>
<keyword evidence="3" id="KW-0175">Coiled coil</keyword>
<dbReference type="GO" id="GO:0005764">
    <property type="term" value="C:lysosome"/>
    <property type="evidence" value="ECO:0007669"/>
    <property type="project" value="TreeGrafter"/>
</dbReference>
<evidence type="ECO:0000313" key="5">
    <source>
        <dbReference type="EMBL" id="KAF2894533.1"/>
    </source>
</evidence>
<feature type="coiled-coil region" evidence="3">
    <location>
        <begin position="55"/>
        <end position="82"/>
    </location>
</feature>
<dbReference type="GO" id="GO:0005615">
    <property type="term" value="C:extracellular space"/>
    <property type="evidence" value="ECO:0007669"/>
    <property type="project" value="TreeGrafter"/>
</dbReference>
<sequence length="281" mass="33372">MVEEWDYWLQSREALNTVRHGGFYSILLEHGLRVIVLNTNVCYTFNCFRWLLYKNVDLYRQLKWLTKELEKAEEQNEAVHLLGHAPPGDPECITAWAKQFQRIVERFANTIVAQFNGHTHFDEFRVFYNTSNISQAINVAWNGGSLTTYTDVNPNFRIYDIDPHTFKILDFTEWIFQIPVANLFPQRSPRWYKLYSFKKAYGLQSLELEEINKLVNRMTWDNHVCQQYHKFKIRDSEIGIANDCNAECIRNNLCLLATTVHNDNEKCNLLIQDRIHEYDYD</sequence>
<evidence type="ECO:0000256" key="3">
    <source>
        <dbReference type="SAM" id="Coils"/>
    </source>
</evidence>
<proteinExistence type="predicted"/>
<dbReference type="GO" id="GO:0016020">
    <property type="term" value="C:membrane"/>
    <property type="evidence" value="ECO:0007669"/>
    <property type="project" value="GOC"/>
</dbReference>
<dbReference type="AlphaFoldDB" id="A0A8K0CVM0"/>
<comment type="caution">
    <text evidence="5">The sequence shown here is derived from an EMBL/GenBank/DDBJ whole genome shotgun (WGS) entry which is preliminary data.</text>
</comment>
<dbReference type="GO" id="GO:0046513">
    <property type="term" value="P:ceramide biosynthetic process"/>
    <property type="evidence" value="ECO:0007669"/>
    <property type="project" value="TreeGrafter"/>
</dbReference>
<gene>
    <name evidence="5" type="ORF">ILUMI_11661</name>
</gene>
<dbReference type="InterPro" id="IPR029052">
    <property type="entry name" value="Metallo-depent_PP-like"/>
</dbReference>
<evidence type="ECO:0000313" key="6">
    <source>
        <dbReference type="Proteomes" id="UP000801492"/>
    </source>
</evidence>
<accession>A0A8K0CVM0</accession>
<dbReference type="SUPFAM" id="SSF56300">
    <property type="entry name" value="Metallo-dependent phosphatases"/>
    <property type="match status" value="1"/>
</dbReference>
<dbReference type="PANTHER" id="PTHR10340:SF29">
    <property type="entry name" value="SPHINGOMYELIN PHOSPHODIESTERASE"/>
    <property type="match status" value="1"/>
</dbReference>
<dbReference type="PANTHER" id="PTHR10340">
    <property type="entry name" value="SPHINGOMYELIN PHOSPHODIESTERASE"/>
    <property type="match status" value="1"/>
</dbReference>
<organism evidence="5 6">
    <name type="scientific">Ignelater luminosus</name>
    <name type="common">Cucubano</name>
    <name type="synonym">Pyrophorus luminosus</name>
    <dbReference type="NCBI Taxonomy" id="2038154"/>
    <lineage>
        <taxon>Eukaryota</taxon>
        <taxon>Metazoa</taxon>
        <taxon>Ecdysozoa</taxon>
        <taxon>Arthropoda</taxon>
        <taxon>Hexapoda</taxon>
        <taxon>Insecta</taxon>
        <taxon>Pterygota</taxon>
        <taxon>Neoptera</taxon>
        <taxon>Endopterygota</taxon>
        <taxon>Coleoptera</taxon>
        <taxon>Polyphaga</taxon>
        <taxon>Elateriformia</taxon>
        <taxon>Elateroidea</taxon>
        <taxon>Elateridae</taxon>
        <taxon>Agrypninae</taxon>
        <taxon>Pyrophorini</taxon>
        <taxon>Ignelater</taxon>
    </lineage>
</organism>
<dbReference type="EMBL" id="VTPC01006943">
    <property type="protein sequence ID" value="KAF2894533.1"/>
    <property type="molecule type" value="Genomic_DNA"/>
</dbReference>
<dbReference type="GO" id="GO:0061750">
    <property type="term" value="F:acid sphingomyelin phosphodiesterase activity"/>
    <property type="evidence" value="ECO:0007669"/>
    <property type="project" value="TreeGrafter"/>
</dbReference>
<protein>
    <recommendedName>
        <fullName evidence="4">Sphingomyelin phosphodiesterase C-terminal domain-containing protein</fullName>
    </recommendedName>
</protein>
<dbReference type="Proteomes" id="UP000801492">
    <property type="component" value="Unassembled WGS sequence"/>
</dbReference>
<dbReference type="Pfam" id="PF19272">
    <property type="entry name" value="ASMase_C"/>
    <property type="match status" value="1"/>
</dbReference>
<dbReference type="OrthoDB" id="282973at2759"/>
<dbReference type="Gene3D" id="3.60.21.10">
    <property type="match status" value="1"/>
</dbReference>
<keyword evidence="6" id="KW-1185">Reference proteome</keyword>
<reference evidence="5" key="1">
    <citation type="submission" date="2019-08" db="EMBL/GenBank/DDBJ databases">
        <title>The genome of the North American firefly Photinus pyralis.</title>
        <authorList>
            <consortium name="Photinus pyralis genome working group"/>
            <person name="Fallon T.R."/>
            <person name="Sander Lower S.E."/>
            <person name="Weng J.-K."/>
        </authorList>
    </citation>
    <scope>NUCLEOTIDE SEQUENCE</scope>
    <source>
        <strain evidence="5">TRF0915ILg1</strain>
        <tissue evidence="5">Whole body</tissue>
    </source>
</reference>